<dbReference type="Proteomes" id="UP000277671">
    <property type="component" value="Unassembled WGS sequence"/>
</dbReference>
<evidence type="ECO:0000313" key="1">
    <source>
        <dbReference type="EMBL" id="RKR92227.1"/>
    </source>
</evidence>
<dbReference type="EMBL" id="RBKT01000001">
    <property type="protein sequence ID" value="RKR92227.1"/>
    <property type="molecule type" value="Genomic_DNA"/>
</dbReference>
<dbReference type="AlphaFoldDB" id="A0A495JT94"/>
<evidence type="ECO:0000313" key="2">
    <source>
        <dbReference type="Proteomes" id="UP000277671"/>
    </source>
</evidence>
<gene>
    <name evidence="1" type="ORF">BDK92_6663</name>
</gene>
<comment type="caution">
    <text evidence="1">The sequence shown here is derived from an EMBL/GenBank/DDBJ whole genome shotgun (WGS) entry which is preliminary data.</text>
</comment>
<organism evidence="1 2">
    <name type="scientific">Micromonospora pisi</name>
    <dbReference type="NCBI Taxonomy" id="589240"/>
    <lineage>
        <taxon>Bacteria</taxon>
        <taxon>Bacillati</taxon>
        <taxon>Actinomycetota</taxon>
        <taxon>Actinomycetes</taxon>
        <taxon>Micromonosporales</taxon>
        <taxon>Micromonosporaceae</taxon>
        <taxon>Micromonospora</taxon>
    </lineage>
</organism>
<evidence type="ECO:0008006" key="3">
    <source>
        <dbReference type="Google" id="ProtNLM"/>
    </source>
</evidence>
<keyword evidence="2" id="KW-1185">Reference proteome</keyword>
<name>A0A495JT94_9ACTN</name>
<sequence length="129" mass="14340">MSTHNPMARTWVCSGCGGDWPCVTRRRELRAEFDGSRVSLGLYLAQFFVVAAEDLRHVPSGWLHNRFVGWIRSDEQASPYTSVDVLVSSYELAKAHSPDPGGRCPTCGEHTDCWVRISPEPPGFPIPLP</sequence>
<reference evidence="1 2" key="1">
    <citation type="submission" date="2018-10" db="EMBL/GenBank/DDBJ databases">
        <title>Sequencing the genomes of 1000 actinobacteria strains.</title>
        <authorList>
            <person name="Klenk H.-P."/>
        </authorList>
    </citation>
    <scope>NUCLEOTIDE SEQUENCE [LARGE SCALE GENOMIC DNA]</scope>
    <source>
        <strain evidence="1 2">DSM 45175</strain>
    </source>
</reference>
<dbReference type="RefSeq" id="WP_425462279.1">
    <property type="nucleotide sequence ID" value="NZ_RBKT01000001.1"/>
</dbReference>
<protein>
    <recommendedName>
        <fullName evidence="3">Flavin reductase</fullName>
    </recommendedName>
</protein>
<accession>A0A495JT94</accession>
<proteinExistence type="predicted"/>